<dbReference type="AlphaFoldDB" id="A0A146MCI0"/>
<feature type="non-terminal residue" evidence="2">
    <location>
        <position position="225"/>
    </location>
</feature>
<name>A0A146MCI0_LYGHE</name>
<dbReference type="Gene3D" id="3.60.40.10">
    <property type="entry name" value="PPM-type phosphatase domain"/>
    <property type="match status" value="1"/>
</dbReference>
<feature type="non-terminal residue" evidence="2">
    <location>
        <position position="1"/>
    </location>
</feature>
<feature type="region of interest" description="Disordered" evidence="1">
    <location>
        <begin position="102"/>
        <end position="123"/>
    </location>
</feature>
<reference evidence="2" key="1">
    <citation type="journal article" date="2016" name="Gigascience">
        <title>De novo construction of an expanded transcriptome assembly for the western tarnished plant bug, Lygus hesperus.</title>
        <authorList>
            <person name="Tassone E.E."/>
            <person name="Geib S.M."/>
            <person name="Hall B."/>
            <person name="Fabrick J.A."/>
            <person name="Brent C.S."/>
            <person name="Hull J.J."/>
        </authorList>
    </citation>
    <scope>NUCLEOTIDE SEQUENCE</scope>
</reference>
<proteinExistence type="predicted"/>
<evidence type="ECO:0000256" key="1">
    <source>
        <dbReference type="SAM" id="MobiDB-lite"/>
    </source>
</evidence>
<sequence>EAVSQHLVQLAKQQGSCDNISVIVVFLREPSKLAAEAHWATRHSLIMDTLDNANATNPFVNSNNPDILPPKDNFVFNLSEGCKQNGMENVVDFLERSANGKRSVDEFDEDDDLGPETDVDTSDEVPVSTISATHVEEIVNNNPVEIFWDNKEEKATLETDSQKPHGNEIDIVEALREETPTPPADSVQDTSGLVDNVAESGEESEDEWNYFKGDQAQKENIDPVQ</sequence>
<dbReference type="SUPFAM" id="SSF81606">
    <property type="entry name" value="PP2C-like"/>
    <property type="match status" value="1"/>
</dbReference>
<feature type="compositionally biased region" description="Acidic residues" evidence="1">
    <location>
        <begin position="106"/>
        <end position="123"/>
    </location>
</feature>
<evidence type="ECO:0000313" key="2">
    <source>
        <dbReference type="EMBL" id="JAQ16260.1"/>
    </source>
</evidence>
<accession>A0A146MCI0</accession>
<feature type="region of interest" description="Disordered" evidence="1">
    <location>
        <begin position="177"/>
        <end position="225"/>
    </location>
</feature>
<feature type="compositionally biased region" description="Basic and acidic residues" evidence="1">
    <location>
        <begin position="215"/>
        <end position="225"/>
    </location>
</feature>
<organism evidence="2">
    <name type="scientific">Lygus hesperus</name>
    <name type="common">Western plant bug</name>
    <dbReference type="NCBI Taxonomy" id="30085"/>
    <lineage>
        <taxon>Eukaryota</taxon>
        <taxon>Metazoa</taxon>
        <taxon>Ecdysozoa</taxon>
        <taxon>Arthropoda</taxon>
        <taxon>Hexapoda</taxon>
        <taxon>Insecta</taxon>
        <taxon>Pterygota</taxon>
        <taxon>Neoptera</taxon>
        <taxon>Paraneoptera</taxon>
        <taxon>Hemiptera</taxon>
        <taxon>Heteroptera</taxon>
        <taxon>Panheteroptera</taxon>
        <taxon>Cimicomorpha</taxon>
        <taxon>Miridae</taxon>
        <taxon>Mirini</taxon>
        <taxon>Lygus</taxon>
    </lineage>
</organism>
<dbReference type="InterPro" id="IPR036457">
    <property type="entry name" value="PPM-type-like_dom_sf"/>
</dbReference>
<protein>
    <submittedName>
        <fullName evidence="2">Uncharacterized protein</fullName>
    </submittedName>
</protein>
<dbReference type="EMBL" id="GDHC01002369">
    <property type="protein sequence ID" value="JAQ16260.1"/>
    <property type="molecule type" value="Transcribed_RNA"/>
</dbReference>
<gene>
    <name evidence="2" type="ORF">g.630</name>
</gene>